<dbReference type="GO" id="GO:0005737">
    <property type="term" value="C:cytoplasm"/>
    <property type="evidence" value="ECO:0007669"/>
    <property type="project" value="TreeGrafter"/>
</dbReference>
<evidence type="ECO:0000256" key="4">
    <source>
        <dbReference type="ARBA" id="ARBA00022786"/>
    </source>
</evidence>
<dbReference type="Pfam" id="PF00899">
    <property type="entry name" value="ThiF"/>
    <property type="match status" value="1"/>
</dbReference>
<dbReference type="FunCoup" id="A0A1X2HD75">
    <property type="interactions" value="946"/>
</dbReference>
<keyword evidence="9" id="KW-1185">Reference proteome</keyword>
<gene>
    <name evidence="8" type="ORF">BCR43DRAFT_492212</name>
</gene>
<dbReference type="Gene3D" id="3.40.50.720">
    <property type="entry name" value="NAD(P)-binding Rossmann-like Domain"/>
    <property type="match status" value="1"/>
</dbReference>
<reference evidence="8 9" key="1">
    <citation type="submission" date="2016-07" db="EMBL/GenBank/DDBJ databases">
        <title>Pervasive Adenine N6-methylation of Active Genes in Fungi.</title>
        <authorList>
            <consortium name="DOE Joint Genome Institute"/>
            <person name="Mondo S.J."/>
            <person name="Dannebaum R.O."/>
            <person name="Kuo R.C."/>
            <person name="Labutti K."/>
            <person name="Haridas S."/>
            <person name="Kuo A."/>
            <person name="Salamov A."/>
            <person name="Ahrendt S.R."/>
            <person name="Lipzen A."/>
            <person name="Sullivan W."/>
            <person name="Andreopoulos W.B."/>
            <person name="Clum A."/>
            <person name="Lindquist E."/>
            <person name="Daum C."/>
            <person name="Ramamoorthy G.K."/>
            <person name="Gryganskyi A."/>
            <person name="Culley D."/>
            <person name="Magnuson J.K."/>
            <person name="James T.Y."/>
            <person name="O'Malley M.A."/>
            <person name="Stajich J.E."/>
            <person name="Spatafora J.W."/>
            <person name="Visel A."/>
            <person name="Grigoriev I.V."/>
        </authorList>
    </citation>
    <scope>NUCLEOTIDE SEQUENCE [LARGE SCALE GENOMIC DNA]</scope>
    <source>
        <strain evidence="8 9">NRRL 2496</strain>
    </source>
</reference>
<dbReference type="InterPro" id="IPR045886">
    <property type="entry name" value="ThiF/MoeB/HesA"/>
</dbReference>
<keyword evidence="4" id="KW-0833">Ubl conjugation pathway</keyword>
<evidence type="ECO:0000256" key="6">
    <source>
        <dbReference type="ARBA" id="ARBA00044354"/>
    </source>
</evidence>
<comment type="pathway">
    <text evidence="2">Protein modification; protein sumoylation.</text>
</comment>
<organism evidence="8 9">
    <name type="scientific">Syncephalastrum racemosum</name>
    <name type="common">Filamentous fungus</name>
    <dbReference type="NCBI Taxonomy" id="13706"/>
    <lineage>
        <taxon>Eukaryota</taxon>
        <taxon>Fungi</taxon>
        <taxon>Fungi incertae sedis</taxon>
        <taxon>Mucoromycota</taxon>
        <taxon>Mucoromycotina</taxon>
        <taxon>Mucoromycetes</taxon>
        <taxon>Mucorales</taxon>
        <taxon>Syncephalastraceae</taxon>
        <taxon>Syncephalastrum</taxon>
    </lineage>
</organism>
<dbReference type="Proteomes" id="UP000242180">
    <property type="component" value="Unassembled WGS sequence"/>
</dbReference>
<proteinExistence type="inferred from homology"/>
<dbReference type="PRINTS" id="PR01849">
    <property type="entry name" value="UBIQUITINACT"/>
</dbReference>
<protein>
    <recommendedName>
        <fullName evidence="6">Ubiquitin-like 1-activating enzyme E1A</fullName>
    </recommendedName>
</protein>
<keyword evidence="5" id="KW-0539">Nucleus</keyword>
<evidence type="ECO:0000313" key="8">
    <source>
        <dbReference type="EMBL" id="ORY96754.1"/>
    </source>
</evidence>
<accession>A0A1X2HD75</accession>
<dbReference type="GO" id="GO:0031510">
    <property type="term" value="C:SUMO activating enzyme complex"/>
    <property type="evidence" value="ECO:0007669"/>
    <property type="project" value="TreeGrafter"/>
</dbReference>
<dbReference type="InterPro" id="IPR000011">
    <property type="entry name" value="UBQ/SUMO-activ_enz_E1-like"/>
</dbReference>
<dbReference type="InterPro" id="IPR035985">
    <property type="entry name" value="Ubiquitin-activating_enz"/>
</dbReference>
<dbReference type="OMA" id="EFFGQFD"/>
<dbReference type="AlphaFoldDB" id="A0A1X2HD75"/>
<dbReference type="GO" id="GO:0016925">
    <property type="term" value="P:protein sumoylation"/>
    <property type="evidence" value="ECO:0007669"/>
    <property type="project" value="TreeGrafter"/>
</dbReference>
<dbReference type="EMBL" id="MCGN01000005">
    <property type="protein sequence ID" value="ORY96754.1"/>
    <property type="molecule type" value="Genomic_DNA"/>
</dbReference>
<dbReference type="PANTHER" id="PTHR10953:SF162">
    <property type="entry name" value="SUMO-ACTIVATING ENZYME SUBUNIT 1"/>
    <property type="match status" value="1"/>
</dbReference>
<dbReference type="SUPFAM" id="SSF69572">
    <property type="entry name" value="Activating enzymes of the ubiquitin-like proteins"/>
    <property type="match status" value="1"/>
</dbReference>
<feature type="domain" description="THIF-type NAD/FAD binding fold" evidence="7">
    <location>
        <begin position="14"/>
        <end position="315"/>
    </location>
</feature>
<evidence type="ECO:0000259" key="7">
    <source>
        <dbReference type="Pfam" id="PF00899"/>
    </source>
</evidence>
<dbReference type="STRING" id="13706.A0A1X2HD75"/>
<dbReference type="GO" id="GO:0019948">
    <property type="term" value="F:SUMO activating enzyme activity"/>
    <property type="evidence" value="ECO:0007669"/>
    <property type="project" value="TreeGrafter"/>
</dbReference>
<dbReference type="PANTHER" id="PTHR10953">
    <property type="entry name" value="UBIQUITIN-ACTIVATING ENZYME E1"/>
    <property type="match status" value="1"/>
</dbReference>
<name>A0A1X2HD75_SYNRA</name>
<comment type="caution">
    <text evidence="8">The sequence shown here is derived from an EMBL/GenBank/DDBJ whole genome shotgun (WGS) entry which is preliminary data.</text>
</comment>
<sequence>MANAGITQDEAEIYDRQIRLWGLEAQQSIRAAHVLIVGLNALSNEVCKNIALAGIGSLTLLDHAVVQEENLGAQFLLKETDIGKNRAEAAAPSILSLNPRVDIIVDKDDVKDKPDTFFQTFDIVCVAHGDIDILLRIDHLRRQIEKPFYAADAFGWFGYIFCDLTKHAFIEERKTLPPGSKSTAEPVVTRTKQEELYTSLEESLRKDWSSMTPKALKKRVSPVSFLIHCLFKFQQEHKRVPGPEDSDLLVELKPKYLQNMGISDASVLDDALIRDLATLFETEMAPVAAILGGVLAQEMIKVLSKKELPIQNWFYYEGLNGSGLIHRV</sequence>
<evidence type="ECO:0000256" key="1">
    <source>
        <dbReference type="ARBA" id="ARBA00004123"/>
    </source>
</evidence>
<comment type="similarity">
    <text evidence="3">Belongs to the ubiquitin-activating E1 family.</text>
</comment>
<evidence type="ECO:0000256" key="2">
    <source>
        <dbReference type="ARBA" id="ARBA00004718"/>
    </source>
</evidence>
<evidence type="ECO:0000256" key="5">
    <source>
        <dbReference type="ARBA" id="ARBA00023242"/>
    </source>
</evidence>
<dbReference type="InterPro" id="IPR000594">
    <property type="entry name" value="ThiF_NAD_FAD-bd"/>
</dbReference>
<dbReference type="OrthoDB" id="1708823at2759"/>
<evidence type="ECO:0000313" key="9">
    <source>
        <dbReference type="Proteomes" id="UP000242180"/>
    </source>
</evidence>
<comment type="subcellular location">
    <subcellularLocation>
        <location evidence="1">Nucleus</location>
    </subcellularLocation>
</comment>
<dbReference type="InParanoid" id="A0A1X2HD75"/>
<evidence type="ECO:0000256" key="3">
    <source>
        <dbReference type="ARBA" id="ARBA00005673"/>
    </source>
</evidence>